<organism evidence="1 2">
    <name type="scientific">Mesorhizobium album</name>
    <dbReference type="NCBI Taxonomy" id="3072314"/>
    <lineage>
        <taxon>Bacteria</taxon>
        <taxon>Pseudomonadati</taxon>
        <taxon>Pseudomonadota</taxon>
        <taxon>Alphaproteobacteria</taxon>
        <taxon>Hyphomicrobiales</taxon>
        <taxon>Phyllobacteriaceae</taxon>
        <taxon>Mesorhizobium</taxon>
    </lineage>
</organism>
<evidence type="ECO:0008006" key="3">
    <source>
        <dbReference type="Google" id="ProtNLM"/>
    </source>
</evidence>
<dbReference type="EMBL" id="JAVIIW010000118">
    <property type="protein sequence ID" value="MDX8483498.1"/>
    <property type="molecule type" value="Genomic_DNA"/>
</dbReference>
<reference evidence="1 2" key="1">
    <citation type="submission" date="2023-08" db="EMBL/GenBank/DDBJ databases">
        <title>Implementing the SeqCode for naming new Mesorhizobium species isolated from Vachellia karroo root nodules.</title>
        <authorList>
            <person name="Van Lill M."/>
        </authorList>
    </citation>
    <scope>NUCLEOTIDE SEQUENCE [LARGE SCALE GENOMIC DNA]</scope>
    <source>
        <strain evidence="1 2">VK24D</strain>
    </source>
</reference>
<proteinExistence type="predicted"/>
<evidence type="ECO:0000313" key="2">
    <source>
        <dbReference type="Proteomes" id="UP001287059"/>
    </source>
</evidence>
<accession>A0ABU4Y996</accession>
<evidence type="ECO:0000313" key="1">
    <source>
        <dbReference type="EMBL" id="MDX8483498.1"/>
    </source>
</evidence>
<comment type="caution">
    <text evidence="1">The sequence shown here is derived from an EMBL/GenBank/DDBJ whole genome shotgun (WGS) entry which is preliminary data.</text>
</comment>
<keyword evidence="2" id="KW-1185">Reference proteome</keyword>
<gene>
    <name evidence="1" type="ORF">RFN28_34460</name>
</gene>
<protein>
    <recommendedName>
        <fullName evidence="3">Lipocalin-like domain-containing protein</fullName>
    </recommendedName>
</protein>
<sequence>MTAPAGCQLIGRWRIIEADLWDRGYLNLSGSAMITIGGDNNGEIAFGALQAGLDLSYSPSIVHFTWSGCDEMDEVTGDGHAELLDDGSIEITFAYHNGDEAILKAIRHTSSTDGVIGVSSEPR</sequence>
<dbReference type="Proteomes" id="UP001287059">
    <property type="component" value="Unassembled WGS sequence"/>
</dbReference>
<dbReference type="RefSeq" id="WP_320291574.1">
    <property type="nucleotide sequence ID" value="NZ_JAVIIW010000118.1"/>
</dbReference>
<name>A0ABU4Y996_9HYPH</name>